<dbReference type="AlphaFoldDB" id="A0A1M6R906"/>
<name>A0A1M6R906_9RHOB</name>
<dbReference type="Pfam" id="PF06568">
    <property type="entry name" value="YjiS-like"/>
    <property type="match status" value="1"/>
</dbReference>
<dbReference type="Proteomes" id="UP000183982">
    <property type="component" value="Unassembled WGS sequence"/>
</dbReference>
<evidence type="ECO:0000313" key="3">
    <source>
        <dbReference type="EMBL" id="SHK28920.1"/>
    </source>
</evidence>
<evidence type="ECO:0000259" key="2">
    <source>
        <dbReference type="Pfam" id="PF06568"/>
    </source>
</evidence>
<keyword evidence="1" id="KW-0812">Transmembrane</keyword>
<keyword evidence="1" id="KW-1133">Transmembrane helix</keyword>
<evidence type="ECO:0000256" key="1">
    <source>
        <dbReference type="SAM" id="Phobius"/>
    </source>
</evidence>
<organism evidence="3 4">
    <name type="scientific">Shimia gijangensis</name>
    <dbReference type="NCBI Taxonomy" id="1470563"/>
    <lineage>
        <taxon>Bacteria</taxon>
        <taxon>Pseudomonadati</taxon>
        <taxon>Pseudomonadota</taxon>
        <taxon>Alphaproteobacteria</taxon>
        <taxon>Rhodobacterales</taxon>
        <taxon>Roseobacteraceae</taxon>
    </lineage>
</organism>
<evidence type="ECO:0000313" key="4">
    <source>
        <dbReference type="Proteomes" id="UP000183982"/>
    </source>
</evidence>
<dbReference type="STRING" id="1470563.SAMN05444000_12448"/>
<keyword evidence="4" id="KW-1185">Reference proteome</keyword>
<keyword evidence="1" id="KW-0472">Membrane</keyword>
<reference evidence="4" key="1">
    <citation type="submission" date="2016-11" db="EMBL/GenBank/DDBJ databases">
        <authorList>
            <person name="Varghese N."/>
            <person name="Submissions S."/>
        </authorList>
    </citation>
    <scope>NUCLEOTIDE SEQUENCE [LARGE SCALE GENOMIC DNA]</scope>
    <source>
        <strain evidence="4">DSM 100564</strain>
    </source>
</reference>
<dbReference type="EMBL" id="FQZQ01000024">
    <property type="protein sequence ID" value="SHK28920.1"/>
    <property type="molecule type" value="Genomic_DNA"/>
</dbReference>
<proteinExistence type="predicted"/>
<accession>A0A1M6R906</accession>
<feature type="domain" description="YjiS-like" evidence="2">
    <location>
        <begin position="33"/>
        <end position="63"/>
    </location>
</feature>
<protein>
    <recommendedName>
        <fullName evidence="2">YjiS-like domain-containing protein</fullName>
    </recommendedName>
</protein>
<dbReference type="InterPro" id="IPR009506">
    <property type="entry name" value="YjiS-like"/>
</dbReference>
<dbReference type="OrthoDB" id="7867799at2"/>
<gene>
    <name evidence="3" type="ORF">SAMN05444000_12448</name>
</gene>
<sequence>MAQLDLHSVGHSPILHILAAPFVAIGNFMVTLGEANSRSRQASYLYSLSDRELADIGIKREDIAQYVFGGYFA</sequence>
<feature type="transmembrane region" description="Helical" evidence="1">
    <location>
        <begin position="14"/>
        <end position="33"/>
    </location>
</feature>
<dbReference type="RefSeq" id="WP_073255782.1">
    <property type="nucleotide sequence ID" value="NZ_FQZQ01000024.1"/>
</dbReference>